<dbReference type="Pfam" id="PF02629">
    <property type="entry name" value="CoA_binding"/>
    <property type="match status" value="1"/>
</dbReference>
<evidence type="ECO:0000313" key="6">
    <source>
        <dbReference type="Proteomes" id="UP000621799"/>
    </source>
</evidence>
<name>A0A928VWV6_9CYAN</name>
<dbReference type="SMART" id="SM00881">
    <property type="entry name" value="CoA_binding"/>
    <property type="match status" value="1"/>
</dbReference>
<keyword evidence="6" id="KW-1185">Reference proteome</keyword>
<accession>A0A928VWV6</accession>
<dbReference type="AlphaFoldDB" id="A0A928VWV6"/>
<dbReference type="PRINTS" id="PR01798">
    <property type="entry name" value="SCOASYNTHASE"/>
</dbReference>
<evidence type="ECO:0000256" key="3">
    <source>
        <dbReference type="PIRSR" id="PIRSR001553-1"/>
    </source>
</evidence>
<feature type="domain" description="CoA-binding" evidence="4">
    <location>
        <begin position="2"/>
        <end position="99"/>
    </location>
</feature>
<feature type="active site" description="Tele-phosphohistidine intermediate" evidence="3">
    <location>
        <position position="246"/>
    </location>
</feature>
<dbReference type="Proteomes" id="UP000621799">
    <property type="component" value="Unassembled WGS sequence"/>
</dbReference>
<dbReference type="GO" id="GO:0004775">
    <property type="term" value="F:succinate-CoA ligase (ADP-forming) activity"/>
    <property type="evidence" value="ECO:0007669"/>
    <property type="project" value="TreeGrafter"/>
</dbReference>
<evidence type="ECO:0000256" key="1">
    <source>
        <dbReference type="ARBA" id="ARBA00022598"/>
    </source>
</evidence>
<sequence length="303" mass="31938">MSFTPKTTVLVQGIAEPLGSTHAALMKDYGTRVVAGVSPGLGGQTLHDIPVFDLVEQARHQVGTIDIATICVHPYQALDAALEAIAAGIRQLIILTEGMPPLDMVRLLRKAEYTETLVVGPSCPGIIVPGKILLGTHPAEFYTPGSVGLLGRSGTLTYEIALTLTKAGLGQSIGVGIGSDAIVGSSFLQWLQILDEDENTDAIVLVGETGGEGEEAAADYIREAIDTPVVVYVAGRYAPKHRLFGHTEILLASRPNGRSTGSATTTSTGTAQRKVEAFIQAKIPVADRPSEIPRLIKKALGKR</sequence>
<dbReference type="InterPro" id="IPR036291">
    <property type="entry name" value="NAD(P)-bd_dom_sf"/>
</dbReference>
<dbReference type="SUPFAM" id="SSF51735">
    <property type="entry name" value="NAD(P)-binding Rossmann-fold domains"/>
    <property type="match status" value="1"/>
</dbReference>
<dbReference type="RefSeq" id="WP_264319556.1">
    <property type="nucleotide sequence ID" value="NZ_JADEXN010000004.1"/>
</dbReference>
<keyword evidence="2" id="KW-0547">Nucleotide-binding</keyword>
<dbReference type="Pfam" id="PF00549">
    <property type="entry name" value="Ligase_CoA"/>
    <property type="match status" value="1"/>
</dbReference>
<evidence type="ECO:0000313" key="5">
    <source>
        <dbReference type="EMBL" id="MBE9039275.1"/>
    </source>
</evidence>
<dbReference type="InterPro" id="IPR016102">
    <property type="entry name" value="Succinyl-CoA_synth-like"/>
</dbReference>
<dbReference type="Gene3D" id="3.40.50.720">
    <property type="entry name" value="NAD(P)-binding Rossmann-like Domain"/>
    <property type="match status" value="1"/>
</dbReference>
<proteinExistence type="predicted"/>
<dbReference type="InterPro" id="IPR005810">
    <property type="entry name" value="CoA_lig_alpha"/>
</dbReference>
<comment type="caution">
    <text evidence="5">The sequence shown here is derived from an EMBL/GenBank/DDBJ whole genome shotgun (WGS) entry which is preliminary data.</text>
</comment>
<dbReference type="PANTHER" id="PTHR11117:SF2">
    <property type="entry name" value="SUCCINATE--COA LIGASE [ADP_GDP-FORMING] SUBUNIT ALPHA, MITOCHONDRIAL"/>
    <property type="match status" value="1"/>
</dbReference>
<dbReference type="GO" id="GO:0000166">
    <property type="term" value="F:nucleotide binding"/>
    <property type="evidence" value="ECO:0007669"/>
    <property type="project" value="UniProtKB-KW"/>
</dbReference>
<evidence type="ECO:0000259" key="4">
    <source>
        <dbReference type="SMART" id="SM00881"/>
    </source>
</evidence>
<dbReference type="GO" id="GO:0006099">
    <property type="term" value="P:tricarboxylic acid cycle"/>
    <property type="evidence" value="ECO:0007669"/>
    <property type="project" value="TreeGrafter"/>
</dbReference>
<organism evidence="5 6">
    <name type="scientific">Zarconia navalis LEGE 11467</name>
    <dbReference type="NCBI Taxonomy" id="1828826"/>
    <lineage>
        <taxon>Bacteria</taxon>
        <taxon>Bacillati</taxon>
        <taxon>Cyanobacteriota</taxon>
        <taxon>Cyanophyceae</taxon>
        <taxon>Oscillatoriophycideae</taxon>
        <taxon>Oscillatoriales</taxon>
        <taxon>Oscillatoriales incertae sedis</taxon>
        <taxon>Zarconia</taxon>
        <taxon>Zarconia navalis</taxon>
    </lineage>
</organism>
<dbReference type="Gene3D" id="3.40.50.261">
    <property type="entry name" value="Succinyl-CoA synthetase domains"/>
    <property type="match status" value="1"/>
</dbReference>
<reference evidence="5" key="1">
    <citation type="submission" date="2020-10" db="EMBL/GenBank/DDBJ databases">
        <authorList>
            <person name="Castelo-Branco R."/>
            <person name="Eusebio N."/>
            <person name="Adriana R."/>
            <person name="Vieira A."/>
            <person name="Brugerolle De Fraissinette N."/>
            <person name="Rezende De Castro R."/>
            <person name="Schneider M.P."/>
            <person name="Vasconcelos V."/>
            <person name="Leao P.N."/>
        </authorList>
    </citation>
    <scope>NUCLEOTIDE SEQUENCE</scope>
    <source>
        <strain evidence="5">LEGE 11467</strain>
    </source>
</reference>
<evidence type="ECO:0000256" key="2">
    <source>
        <dbReference type="ARBA" id="ARBA00022741"/>
    </source>
</evidence>
<dbReference type="InterPro" id="IPR003781">
    <property type="entry name" value="CoA-bd"/>
</dbReference>
<dbReference type="GO" id="GO:0004776">
    <property type="term" value="F:succinate-CoA ligase (GDP-forming) activity"/>
    <property type="evidence" value="ECO:0007669"/>
    <property type="project" value="TreeGrafter"/>
</dbReference>
<dbReference type="PANTHER" id="PTHR11117">
    <property type="entry name" value="SUCCINYL-COA LIGASE SUBUNIT ALPHA"/>
    <property type="match status" value="1"/>
</dbReference>
<dbReference type="InterPro" id="IPR005811">
    <property type="entry name" value="SUCC_ACL_C"/>
</dbReference>
<dbReference type="SUPFAM" id="SSF52210">
    <property type="entry name" value="Succinyl-CoA synthetase domains"/>
    <property type="match status" value="1"/>
</dbReference>
<dbReference type="EMBL" id="JADEXN010000004">
    <property type="protein sequence ID" value="MBE9039275.1"/>
    <property type="molecule type" value="Genomic_DNA"/>
</dbReference>
<protein>
    <submittedName>
        <fullName evidence="5">CoA-binding protein</fullName>
    </submittedName>
</protein>
<gene>
    <name evidence="5" type="ORF">IQ235_00500</name>
</gene>
<dbReference type="PIRSF" id="PIRSF001553">
    <property type="entry name" value="SucCS_alpha"/>
    <property type="match status" value="1"/>
</dbReference>
<keyword evidence="1" id="KW-0436">Ligase</keyword>
<dbReference type="GO" id="GO:0009361">
    <property type="term" value="C:succinate-CoA ligase complex (ADP-forming)"/>
    <property type="evidence" value="ECO:0007669"/>
    <property type="project" value="TreeGrafter"/>
</dbReference>